<organism evidence="2 3">
    <name type="scientific">Hyphomonas pacifica</name>
    <dbReference type="NCBI Taxonomy" id="1280941"/>
    <lineage>
        <taxon>Bacteria</taxon>
        <taxon>Pseudomonadati</taxon>
        <taxon>Pseudomonadota</taxon>
        <taxon>Alphaproteobacteria</taxon>
        <taxon>Hyphomonadales</taxon>
        <taxon>Hyphomonadaceae</taxon>
        <taxon>Hyphomonas</taxon>
    </lineage>
</organism>
<protein>
    <submittedName>
        <fullName evidence="2">Type VI secretion protein</fullName>
    </submittedName>
</protein>
<proteinExistence type="predicted"/>
<feature type="region of interest" description="Disordered" evidence="1">
    <location>
        <begin position="1"/>
        <end position="26"/>
    </location>
</feature>
<evidence type="ECO:0000313" key="2">
    <source>
        <dbReference type="EMBL" id="RAN33536.1"/>
    </source>
</evidence>
<dbReference type="InterPro" id="IPR021795">
    <property type="entry name" value="DUF3363"/>
</dbReference>
<reference evidence="2 3" key="1">
    <citation type="submission" date="2013-04" db="EMBL/GenBank/DDBJ databases">
        <title>Hyphomonas sp. T24B3 Genome Sequencing.</title>
        <authorList>
            <person name="Lai Q."/>
            <person name="Shao Z."/>
        </authorList>
    </citation>
    <scope>NUCLEOTIDE SEQUENCE [LARGE SCALE GENOMIC DNA]</scope>
    <source>
        <strain evidence="2 3">T24B3</strain>
    </source>
</reference>
<dbReference type="AlphaFoldDB" id="A0A062U0J1"/>
<accession>A0A062U0J1</accession>
<feature type="compositionally biased region" description="Basic and acidic residues" evidence="1">
    <location>
        <begin position="1"/>
        <end position="10"/>
    </location>
</feature>
<dbReference type="EMBL" id="AWFB01000019">
    <property type="protein sequence ID" value="RAN33536.1"/>
    <property type="molecule type" value="Genomic_DNA"/>
</dbReference>
<evidence type="ECO:0000313" key="3">
    <source>
        <dbReference type="Proteomes" id="UP000249123"/>
    </source>
</evidence>
<feature type="region of interest" description="Disordered" evidence="1">
    <location>
        <begin position="40"/>
        <end position="60"/>
    </location>
</feature>
<gene>
    <name evidence="2" type="ORF">HY3_12820</name>
</gene>
<evidence type="ECO:0000256" key="1">
    <source>
        <dbReference type="SAM" id="MobiDB-lite"/>
    </source>
</evidence>
<name>A0A062U0J1_9PROT</name>
<dbReference type="eggNOG" id="COG3843">
    <property type="taxonomic scope" value="Bacteria"/>
</dbReference>
<dbReference type="RefSeq" id="WP_034826024.1">
    <property type="nucleotide sequence ID" value="NZ_AWFA01000016.1"/>
</dbReference>
<dbReference type="Proteomes" id="UP000249123">
    <property type="component" value="Unassembled WGS sequence"/>
</dbReference>
<dbReference type="OrthoDB" id="9809969at2"/>
<keyword evidence="3" id="KW-1185">Reference proteome</keyword>
<dbReference type="Pfam" id="PF11843">
    <property type="entry name" value="DUF3363"/>
    <property type="match status" value="2"/>
</dbReference>
<comment type="caution">
    <text evidence="2">The sequence shown here is derived from an EMBL/GenBank/DDBJ whole genome shotgun (WGS) entry which is preliminary data.</text>
</comment>
<dbReference type="STRING" id="1280941.HY2_11910"/>
<sequence>MSDRDNDMRIRPGRIRNKGTSTRKAQSFVGQVMGAARKAGHTGYKLNGSKGRGRGSQFGRGRFAGAARGLSRTQRRVVVKARIVRHHGARFRSAPLTKHIAYLKREGVTRDGRDAGMFGAEADSVDDRAFAGRCEDDRHHFRFIVSPEDADRLEDLRAFTRDLMNEAERDLGTKLDWIGVDHWNTDNPHVHVLVRGRADDGKDLVIARDYISRGLRDRAEQLVELELGPRTEREIAAGLQTEVTAERWTGLDRALQGLADDGAGVADLRPGSPEPRDPELRKLLIGRAQTLERLGLADRLAPAVWSLKPGAQQTLRELSIRGDIIKTMHRAMAGEPDRAQADFAIEDTPHAPVLGRLVERGLYDELSGEAYAVIDAVDGRVHHLRFNDLDATGDTPEGGIVETRVWRSNDGGGQRMALVGRSDLNLETQIGANGATWLDRVQLAKECAPLSMGGFGAEVRGALDRRGDHLVAEGLATRNGRRITFARDLLKTLRDRELDTAAAAIEAETGLPRRKPADGDRISGTYRQRLDLASGRFAMVDNGLGFELVPWKPQLERHLSQTVTGTMTPGGGIDWSLGRKRGLSL</sequence>